<proteinExistence type="inferred from homology"/>
<keyword evidence="15" id="KW-1185">Reference proteome</keyword>
<dbReference type="PANTHER" id="PTHR11136">
    <property type="entry name" value="FOLYLPOLYGLUTAMATE SYNTHASE-RELATED"/>
    <property type="match status" value="1"/>
</dbReference>
<protein>
    <recommendedName>
        <fullName evidence="3">tetrahydrofolate synthase</fullName>
        <ecNumber evidence="3">6.3.2.17</ecNumber>
    </recommendedName>
    <alternativeName>
        <fullName evidence="9">Tetrahydrofolylpolyglutamate synthase</fullName>
    </alternativeName>
</protein>
<evidence type="ECO:0000256" key="6">
    <source>
        <dbReference type="ARBA" id="ARBA00022741"/>
    </source>
</evidence>
<feature type="domain" description="Mur ligase C-terminal" evidence="12">
    <location>
        <begin position="277"/>
        <end position="388"/>
    </location>
</feature>
<evidence type="ECO:0000256" key="5">
    <source>
        <dbReference type="ARBA" id="ARBA00022723"/>
    </source>
</evidence>
<dbReference type="GO" id="GO:0005524">
    <property type="term" value="F:ATP binding"/>
    <property type="evidence" value="ECO:0007669"/>
    <property type="project" value="UniProtKB-KW"/>
</dbReference>
<dbReference type="AlphaFoldDB" id="A0A511N233"/>
<dbReference type="OrthoDB" id="9809356at2"/>
<evidence type="ECO:0000256" key="2">
    <source>
        <dbReference type="ARBA" id="ARBA00008276"/>
    </source>
</evidence>
<dbReference type="Pfam" id="PF08245">
    <property type="entry name" value="Mur_ligase_M"/>
    <property type="match status" value="1"/>
</dbReference>
<evidence type="ECO:0000313" key="14">
    <source>
        <dbReference type="EMBL" id="GEM46567.1"/>
    </source>
</evidence>
<gene>
    <name evidence="14" type="primary">folC</name>
    <name evidence="14" type="ORF">DC3_22020</name>
</gene>
<dbReference type="SUPFAM" id="SSF53244">
    <property type="entry name" value="MurD-like peptide ligases, peptide-binding domain"/>
    <property type="match status" value="1"/>
</dbReference>
<dbReference type="FunFam" id="3.40.1190.10:FF:000011">
    <property type="entry name" value="Folylpolyglutamate synthase/dihydrofolate synthase"/>
    <property type="match status" value="1"/>
</dbReference>
<organism evidence="14 15">
    <name type="scientific">Deinococcus cellulosilyticus (strain DSM 18568 / NBRC 106333 / KACC 11606 / 5516J-15)</name>
    <dbReference type="NCBI Taxonomy" id="1223518"/>
    <lineage>
        <taxon>Bacteria</taxon>
        <taxon>Thermotogati</taxon>
        <taxon>Deinococcota</taxon>
        <taxon>Deinococci</taxon>
        <taxon>Deinococcales</taxon>
        <taxon>Deinococcaceae</taxon>
        <taxon>Deinococcus</taxon>
    </lineage>
</organism>
<dbReference type="PIRSF" id="PIRSF001563">
    <property type="entry name" value="Folylpolyglu_synth"/>
    <property type="match status" value="1"/>
</dbReference>
<evidence type="ECO:0000256" key="8">
    <source>
        <dbReference type="ARBA" id="ARBA00022842"/>
    </source>
</evidence>
<dbReference type="Gene3D" id="3.40.1190.10">
    <property type="entry name" value="Mur-like, catalytic domain"/>
    <property type="match status" value="1"/>
</dbReference>
<comment type="catalytic activity">
    <reaction evidence="10">
        <text>(6S)-5,6,7,8-tetrahydrofolyl-(gamma-L-Glu)(n) + L-glutamate + ATP = (6S)-5,6,7,8-tetrahydrofolyl-(gamma-L-Glu)(n+1) + ADP + phosphate + H(+)</text>
        <dbReference type="Rhea" id="RHEA:10580"/>
        <dbReference type="Rhea" id="RHEA-COMP:14738"/>
        <dbReference type="Rhea" id="RHEA-COMP:14740"/>
        <dbReference type="ChEBI" id="CHEBI:15378"/>
        <dbReference type="ChEBI" id="CHEBI:29985"/>
        <dbReference type="ChEBI" id="CHEBI:30616"/>
        <dbReference type="ChEBI" id="CHEBI:43474"/>
        <dbReference type="ChEBI" id="CHEBI:141005"/>
        <dbReference type="ChEBI" id="CHEBI:456216"/>
        <dbReference type="EC" id="6.3.2.17"/>
    </reaction>
</comment>
<dbReference type="InterPro" id="IPR004101">
    <property type="entry name" value="Mur_ligase_C"/>
</dbReference>
<keyword evidence="5" id="KW-0479">Metal-binding</keyword>
<evidence type="ECO:0000256" key="11">
    <source>
        <dbReference type="PIRNR" id="PIRNR001563"/>
    </source>
</evidence>
<dbReference type="EMBL" id="BJXB01000008">
    <property type="protein sequence ID" value="GEM46567.1"/>
    <property type="molecule type" value="Genomic_DNA"/>
</dbReference>
<dbReference type="InterPro" id="IPR001645">
    <property type="entry name" value="Folylpolyglutamate_synth"/>
</dbReference>
<keyword evidence="6 11" id="KW-0547">Nucleotide-binding</keyword>
<evidence type="ECO:0000256" key="9">
    <source>
        <dbReference type="ARBA" id="ARBA00030592"/>
    </source>
</evidence>
<dbReference type="EC" id="6.3.2.17" evidence="3"/>
<keyword evidence="4 11" id="KW-0436">Ligase</keyword>
<dbReference type="GO" id="GO:0005737">
    <property type="term" value="C:cytoplasm"/>
    <property type="evidence" value="ECO:0007669"/>
    <property type="project" value="TreeGrafter"/>
</dbReference>
<evidence type="ECO:0000256" key="10">
    <source>
        <dbReference type="ARBA" id="ARBA00047493"/>
    </source>
</evidence>
<feature type="domain" description="Mur ligase central" evidence="13">
    <location>
        <begin position="40"/>
        <end position="258"/>
    </location>
</feature>
<sequence>MNLLDWLFARQSSIKPGLERIQRLLQLLDHPEQVFRTVLIGGTNGKGSTSATLEAILRAGGTKTGLFTSPHLTRFTERFRVAGQELSEEEVREALKTLKPLAEEVGASFFEIITALACVLFQKHGVEIAVMEVGMGGRFDSTNALDPVLSVISSIGLDHTQFLGDTLPQIAFEKSGIMRPQLPTLTGATGEGLETLRDQAVLRGTHLHVLGEDLEFEGRENAWEGITVTVKTPWGSAQTSSNLIGRYQIRNTALAASAALALGHKVPDHLKVQWPARMELLDWQGKKVLLDGAHNPEGAAALVQALRSLGVEKLPVVFGAAADKDITKVAAELNSMASEVILTRAVLSPRAADPETLKTYFSAPAQVAATPEEALKLLPGGLSLVAGSLYLLGEIRPIILGEKTEDRERWQ</sequence>
<dbReference type="SUPFAM" id="SSF53623">
    <property type="entry name" value="MurD-like peptide ligases, catalytic domain"/>
    <property type="match status" value="1"/>
</dbReference>
<dbReference type="RefSeq" id="WP_146884377.1">
    <property type="nucleotide sequence ID" value="NZ_BJXB01000008.1"/>
</dbReference>
<accession>A0A511N233</accession>
<dbReference type="Proteomes" id="UP000321306">
    <property type="component" value="Unassembled WGS sequence"/>
</dbReference>
<dbReference type="InterPro" id="IPR013221">
    <property type="entry name" value="Mur_ligase_cen"/>
</dbReference>
<dbReference type="GO" id="GO:0004326">
    <property type="term" value="F:tetrahydrofolylpolyglutamate synthase activity"/>
    <property type="evidence" value="ECO:0007669"/>
    <property type="project" value="UniProtKB-EC"/>
</dbReference>
<dbReference type="PANTHER" id="PTHR11136:SF0">
    <property type="entry name" value="DIHYDROFOLATE SYNTHETASE-RELATED"/>
    <property type="match status" value="1"/>
</dbReference>
<evidence type="ECO:0000259" key="13">
    <source>
        <dbReference type="Pfam" id="PF08245"/>
    </source>
</evidence>
<comment type="cofactor">
    <cofactor evidence="1">
        <name>Mg(2+)</name>
        <dbReference type="ChEBI" id="CHEBI:18420"/>
    </cofactor>
</comment>
<evidence type="ECO:0000256" key="3">
    <source>
        <dbReference type="ARBA" id="ARBA00013025"/>
    </source>
</evidence>
<dbReference type="GO" id="GO:0046872">
    <property type="term" value="F:metal ion binding"/>
    <property type="evidence" value="ECO:0007669"/>
    <property type="project" value="UniProtKB-KW"/>
</dbReference>
<keyword evidence="7 11" id="KW-0067">ATP-binding</keyword>
<dbReference type="InterPro" id="IPR036615">
    <property type="entry name" value="Mur_ligase_C_dom_sf"/>
</dbReference>
<dbReference type="NCBIfam" id="TIGR01499">
    <property type="entry name" value="folC"/>
    <property type="match status" value="1"/>
</dbReference>
<comment type="similarity">
    <text evidence="2 11">Belongs to the folylpolyglutamate synthase family.</text>
</comment>
<dbReference type="GO" id="GO:0008841">
    <property type="term" value="F:dihydrofolate synthase activity"/>
    <property type="evidence" value="ECO:0007669"/>
    <property type="project" value="TreeGrafter"/>
</dbReference>
<evidence type="ECO:0000256" key="4">
    <source>
        <dbReference type="ARBA" id="ARBA00022598"/>
    </source>
</evidence>
<evidence type="ECO:0000256" key="1">
    <source>
        <dbReference type="ARBA" id="ARBA00001946"/>
    </source>
</evidence>
<name>A0A511N233_DEIC1</name>
<keyword evidence="8" id="KW-0460">Magnesium</keyword>
<dbReference type="Gene3D" id="3.90.190.20">
    <property type="entry name" value="Mur ligase, C-terminal domain"/>
    <property type="match status" value="1"/>
</dbReference>
<evidence type="ECO:0000313" key="15">
    <source>
        <dbReference type="Proteomes" id="UP000321306"/>
    </source>
</evidence>
<dbReference type="InterPro" id="IPR036565">
    <property type="entry name" value="Mur-like_cat_sf"/>
</dbReference>
<evidence type="ECO:0000256" key="7">
    <source>
        <dbReference type="ARBA" id="ARBA00022840"/>
    </source>
</evidence>
<evidence type="ECO:0000259" key="12">
    <source>
        <dbReference type="Pfam" id="PF02875"/>
    </source>
</evidence>
<reference evidence="14 15" key="1">
    <citation type="submission" date="2019-07" db="EMBL/GenBank/DDBJ databases">
        <title>Whole genome shotgun sequence of Deinococcus cellulosilyticus NBRC 106333.</title>
        <authorList>
            <person name="Hosoyama A."/>
            <person name="Uohara A."/>
            <person name="Ohji S."/>
            <person name="Ichikawa N."/>
        </authorList>
    </citation>
    <scope>NUCLEOTIDE SEQUENCE [LARGE SCALE GENOMIC DNA]</scope>
    <source>
        <strain evidence="14 15">NBRC 106333</strain>
    </source>
</reference>
<comment type="caution">
    <text evidence="14">The sequence shown here is derived from an EMBL/GenBank/DDBJ whole genome shotgun (WGS) entry which is preliminary data.</text>
</comment>
<dbReference type="Pfam" id="PF02875">
    <property type="entry name" value="Mur_ligase_C"/>
    <property type="match status" value="1"/>
</dbReference>